<dbReference type="PANTHER" id="PTHR31286">
    <property type="entry name" value="GLYCINE-RICH CELL WALL STRUCTURAL PROTEIN 1.8-LIKE"/>
    <property type="match status" value="1"/>
</dbReference>
<sequence>MANRIPYSAKGKGLADYHKESPSNLKRNDERVVEERRGSYHKQENTISLRPMDGHSPKMGANHLFYFPVFDSLLGEEIGEVLDHEITPSAAKIRLQINGLEPLTKETVVEFTDGQEALVTLDYKNLKKHCTHCHRLSHGMDNCPGLEREKVVSATKGNIPPARVPAKSFQDHEYKSSRPGSHSRNSSSAQARSSYPQRDQDLRSRRIDNKDLRNSNYLNRSSSTHRTPSYRRSPPRSLDYSRRESTRERHRYQAPSQNYSLQWREKSYLQTVAYTDHSTSSRARRPPLERTSCAGESSHQPLPIPTTEEVMDELREITVQYTICADPTEILARKQRVLQGENRGLMAETAEQIIATAARVNQLSELPNQDKSGATLPEPLTENNLPEQQLEEPSLEGPLLQNQSTKAPFISQGPNLAKETKFWFKIHQEED</sequence>
<evidence type="ECO:0000313" key="2">
    <source>
        <dbReference type="EMBL" id="CAD5318536.1"/>
    </source>
</evidence>
<dbReference type="PANTHER" id="PTHR31286:SF163">
    <property type="entry name" value="ZINC KNUCKLE CX2CX4HX4C DOMAIN-CONTAINING PROTEIN"/>
    <property type="match status" value="1"/>
</dbReference>
<protein>
    <submittedName>
        <fullName evidence="2">(thale cress) hypothetical protein</fullName>
    </submittedName>
</protein>
<dbReference type="InterPro" id="IPR040256">
    <property type="entry name" value="At4g02000-like"/>
</dbReference>
<dbReference type="Proteomes" id="UP000516314">
    <property type="component" value="Chromosome 2"/>
</dbReference>
<dbReference type="EMBL" id="LR881467">
    <property type="protein sequence ID" value="CAD5318536.1"/>
    <property type="molecule type" value="Genomic_DNA"/>
</dbReference>
<feature type="region of interest" description="Disordered" evidence="1">
    <location>
        <begin position="386"/>
        <end position="413"/>
    </location>
</feature>
<feature type="region of interest" description="Disordered" evidence="1">
    <location>
        <begin position="156"/>
        <end position="258"/>
    </location>
</feature>
<evidence type="ECO:0000313" key="3">
    <source>
        <dbReference type="Proteomes" id="UP000516314"/>
    </source>
</evidence>
<feature type="compositionally biased region" description="Low complexity" evidence="1">
    <location>
        <begin position="214"/>
        <end position="238"/>
    </location>
</feature>
<feature type="region of interest" description="Disordered" evidence="1">
    <location>
        <begin position="275"/>
        <end position="304"/>
    </location>
</feature>
<dbReference type="AlphaFoldDB" id="A0A7G2ECF0"/>
<organism evidence="2 3">
    <name type="scientific">Arabidopsis thaliana</name>
    <name type="common">Mouse-ear cress</name>
    <dbReference type="NCBI Taxonomy" id="3702"/>
    <lineage>
        <taxon>Eukaryota</taxon>
        <taxon>Viridiplantae</taxon>
        <taxon>Streptophyta</taxon>
        <taxon>Embryophyta</taxon>
        <taxon>Tracheophyta</taxon>
        <taxon>Spermatophyta</taxon>
        <taxon>Magnoliopsida</taxon>
        <taxon>eudicotyledons</taxon>
        <taxon>Gunneridae</taxon>
        <taxon>Pentapetalae</taxon>
        <taxon>rosids</taxon>
        <taxon>malvids</taxon>
        <taxon>Brassicales</taxon>
        <taxon>Brassicaceae</taxon>
        <taxon>Camelineae</taxon>
        <taxon>Arabidopsis</taxon>
    </lineage>
</organism>
<name>A0A7G2ECF0_ARATH</name>
<proteinExistence type="predicted"/>
<feature type="compositionally biased region" description="Basic and acidic residues" evidence="1">
    <location>
        <begin position="13"/>
        <end position="41"/>
    </location>
</feature>
<evidence type="ECO:0000256" key="1">
    <source>
        <dbReference type="SAM" id="MobiDB-lite"/>
    </source>
</evidence>
<feature type="compositionally biased region" description="Basic and acidic residues" evidence="1">
    <location>
        <begin position="198"/>
        <end position="213"/>
    </location>
</feature>
<gene>
    <name evidence="2" type="ORF">AT9943_LOCUS6764</name>
</gene>
<accession>A0A7G2ECF0</accession>
<feature type="compositionally biased region" description="Low complexity" evidence="1">
    <location>
        <begin position="177"/>
        <end position="194"/>
    </location>
</feature>
<feature type="region of interest" description="Disordered" evidence="1">
    <location>
        <begin position="1"/>
        <end position="41"/>
    </location>
</feature>
<reference evidence="2 3" key="1">
    <citation type="submission" date="2020-09" db="EMBL/GenBank/DDBJ databases">
        <authorList>
            <person name="Ashkenazy H."/>
        </authorList>
    </citation>
    <scope>NUCLEOTIDE SEQUENCE [LARGE SCALE GENOMIC DNA]</scope>
    <source>
        <strain evidence="3">cv. Cdm-0</strain>
    </source>
</reference>